<feature type="transmembrane region" description="Helical" evidence="9">
    <location>
        <begin position="314"/>
        <end position="335"/>
    </location>
</feature>
<gene>
    <name evidence="11" type="ORF">CC80DRAFT_594446</name>
</gene>
<dbReference type="GO" id="GO:0005794">
    <property type="term" value="C:Golgi apparatus"/>
    <property type="evidence" value="ECO:0007669"/>
    <property type="project" value="UniProtKB-SubCell"/>
</dbReference>
<evidence type="ECO:0000256" key="3">
    <source>
        <dbReference type="ARBA" id="ARBA00005227"/>
    </source>
</evidence>
<accession>A0A6A5U265</accession>
<feature type="transmembrane region" description="Helical" evidence="9">
    <location>
        <begin position="671"/>
        <end position="695"/>
    </location>
</feature>
<dbReference type="GO" id="GO:0016020">
    <property type="term" value="C:membrane"/>
    <property type="evidence" value="ECO:0007669"/>
    <property type="project" value="UniProtKB-SubCell"/>
</dbReference>
<feature type="transmembrane region" description="Helical" evidence="9">
    <location>
        <begin position="633"/>
        <end position="659"/>
    </location>
</feature>
<proteinExistence type="inferred from homology"/>
<dbReference type="InterPro" id="IPR004240">
    <property type="entry name" value="EMP70"/>
</dbReference>
<dbReference type="OrthoDB" id="1666796at2759"/>
<evidence type="ECO:0000256" key="10">
    <source>
        <dbReference type="SAM" id="MobiDB-lite"/>
    </source>
</evidence>
<name>A0A6A5U265_9PLEO</name>
<keyword evidence="6 9" id="KW-1133">Transmembrane helix</keyword>
<comment type="subcellular location">
    <subcellularLocation>
        <location evidence="2">Golgi apparatus</location>
    </subcellularLocation>
    <subcellularLocation>
        <location evidence="1">Membrane</location>
        <topology evidence="1">Multi-pass membrane protein</topology>
    </subcellularLocation>
</comment>
<keyword evidence="4 9" id="KW-0812">Transmembrane</keyword>
<dbReference type="AlphaFoldDB" id="A0A6A5U265"/>
<feature type="transmembrane region" description="Helical" evidence="9">
    <location>
        <begin position="500"/>
        <end position="524"/>
    </location>
</feature>
<evidence type="ECO:0000313" key="11">
    <source>
        <dbReference type="EMBL" id="KAF1955267.1"/>
    </source>
</evidence>
<keyword evidence="7" id="KW-0333">Golgi apparatus</keyword>
<evidence type="ECO:0000256" key="6">
    <source>
        <dbReference type="ARBA" id="ARBA00022989"/>
    </source>
</evidence>
<evidence type="ECO:0000256" key="1">
    <source>
        <dbReference type="ARBA" id="ARBA00004141"/>
    </source>
</evidence>
<feature type="transmembrane region" description="Helical" evidence="9">
    <location>
        <begin position="544"/>
        <end position="569"/>
    </location>
</feature>
<evidence type="ECO:0000313" key="12">
    <source>
        <dbReference type="Proteomes" id="UP000800035"/>
    </source>
</evidence>
<dbReference type="Pfam" id="PF02990">
    <property type="entry name" value="EMP70"/>
    <property type="match status" value="1"/>
</dbReference>
<dbReference type="PANTHER" id="PTHR10766:SF55">
    <property type="entry name" value="TRANSMEMBRANE 9 SUPERFAMILY MEMBER 4"/>
    <property type="match status" value="1"/>
</dbReference>
<dbReference type="EMBL" id="ML976995">
    <property type="protein sequence ID" value="KAF1955267.1"/>
    <property type="molecule type" value="Genomic_DNA"/>
</dbReference>
<keyword evidence="5 9" id="KW-0732">Signal</keyword>
<evidence type="ECO:0000256" key="5">
    <source>
        <dbReference type="ARBA" id="ARBA00022729"/>
    </source>
</evidence>
<dbReference type="PANTHER" id="PTHR10766">
    <property type="entry name" value="TRANSMEMBRANE 9 SUPERFAMILY PROTEIN"/>
    <property type="match status" value="1"/>
</dbReference>
<sequence length="755" mass="81373">MRGNAIIALLVSTAQGLHIPGFTPRTYRTGSPLPVLLSTAPQAPSNSTSPSTQTYAYADLPIACPQDPYTYPYTRHTSIPLSLVQILHGTRITTSPALLTFGRDEKNKLLCRRALKLHDLETVKDLIAQGYRVEWRIDGVPGAQAWKGVVEGEGEGKYFERGVRVGRKVFGGGGEGKGRGMEGLPRYEIFNHFDILVRWGWRVSEMKPLRRGPRGMMEKGGRVGVGVDKVVVGVEVFPKSVGLKKKNANANSDGKRAPLTIFPVPERFEEKRSLTVPFTYSVYWREDEMSEWRDRWGKFAGEDEGAERELWRRVGVLGGVVVALVGVGSILVWVFRGGEGEHGKREGVIRLSANLRSQLASLEKENGSKKKGKKSYGLLVQVNDMDATSSLSSSSSSPTSPTPSTSSDSDEDKDPHPQTALFHPQAHMSTLPPLLSAGIQTLSTTTLTTLLYALHTSHPRFSTFYLIITLTLWCTAALYSGYTSSRLYKTYHGQQWRRNALLTTVLLPSLVSAFLHVVNVSVWWQTCGAPFISLGKLLVLGVTWVVAQGGFVYLGAWWGYAHVGGYIVAMPRTRREVGTRLVSYGYGRAKGVGWGKRRGAGLLGAGGVVFAVVFGAGRYVLGHSNVDVESSGVGGVLAIAAVGLLAVVVVVGIVLLSVWWGVGEENQNIEWALSSFILGAASAPFVFAYLVYSFLTSPLSAPGLVSTGLYAGYTGLVFVAWGIAGGAVGVLAASWMVLECGGGGDSGGRGAGKKE</sequence>
<evidence type="ECO:0000256" key="8">
    <source>
        <dbReference type="ARBA" id="ARBA00023136"/>
    </source>
</evidence>
<feature type="transmembrane region" description="Helical" evidence="9">
    <location>
        <begin position="600"/>
        <end position="621"/>
    </location>
</feature>
<evidence type="ECO:0000256" key="4">
    <source>
        <dbReference type="ARBA" id="ARBA00022692"/>
    </source>
</evidence>
<feature type="region of interest" description="Disordered" evidence="10">
    <location>
        <begin position="388"/>
        <end position="420"/>
    </location>
</feature>
<evidence type="ECO:0000256" key="7">
    <source>
        <dbReference type="ARBA" id="ARBA00023034"/>
    </source>
</evidence>
<feature type="transmembrane region" description="Helical" evidence="9">
    <location>
        <begin position="715"/>
        <end position="738"/>
    </location>
</feature>
<keyword evidence="12" id="KW-1185">Reference proteome</keyword>
<feature type="transmembrane region" description="Helical" evidence="9">
    <location>
        <begin position="434"/>
        <end position="455"/>
    </location>
</feature>
<feature type="compositionally biased region" description="Low complexity" evidence="10">
    <location>
        <begin position="388"/>
        <end position="407"/>
    </location>
</feature>
<dbReference type="GO" id="GO:0072657">
    <property type="term" value="P:protein localization to membrane"/>
    <property type="evidence" value="ECO:0007669"/>
    <property type="project" value="TreeGrafter"/>
</dbReference>
<keyword evidence="8 9" id="KW-0472">Membrane</keyword>
<evidence type="ECO:0000256" key="9">
    <source>
        <dbReference type="RuleBase" id="RU363079"/>
    </source>
</evidence>
<protein>
    <recommendedName>
        <fullName evidence="9">Transmembrane 9 superfamily member</fullName>
    </recommendedName>
</protein>
<organism evidence="11 12">
    <name type="scientific">Byssothecium circinans</name>
    <dbReference type="NCBI Taxonomy" id="147558"/>
    <lineage>
        <taxon>Eukaryota</taxon>
        <taxon>Fungi</taxon>
        <taxon>Dikarya</taxon>
        <taxon>Ascomycota</taxon>
        <taxon>Pezizomycotina</taxon>
        <taxon>Dothideomycetes</taxon>
        <taxon>Pleosporomycetidae</taxon>
        <taxon>Pleosporales</taxon>
        <taxon>Massarineae</taxon>
        <taxon>Massarinaceae</taxon>
        <taxon>Byssothecium</taxon>
    </lineage>
</organism>
<feature type="signal peptide" evidence="9">
    <location>
        <begin position="1"/>
        <end position="16"/>
    </location>
</feature>
<feature type="chain" id="PRO_5025708228" description="Transmembrane 9 superfamily member" evidence="9">
    <location>
        <begin position="17"/>
        <end position="755"/>
    </location>
</feature>
<feature type="transmembrane region" description="Helical" evidence="9">
    <location>
        <begin position="461"/>
        <end position="479"/>
    </location>
</feature>
<comment type="similarity">
    <text evidence="3 9">Belongs to the nonaspanin (TM9SF) (TC 9.A.2) family.</text>
</comment>
<dbReference type="Proteomes" id="UP000800035">
    <property type="component" value="Unassembled WGS sequence"/>
</dbReference>
<evidence type="ECO:0000256" key="2">
    <source>
        <dbReference type="ARBA" id="ARBA00004555"/>
    </source>
</evidence>
<reference evidence="11" key="1">
    <citation type="journal article" date="2020" name="Stud. Mycol.">
        <title>101 Dothideomycetes genomes: a test case for predicting lifestyles and emergence of pathogens.</title>
        <authorList>
            <person name="Haridas S."/>
            <person name="Albert R."/>
            <person name="Binder M."/>
            <person name="Bloem J."/>
            <person name="Labutti K."/>
            <person name="Salamov A."/>
            <person name="Andreopoulos B."/>
            <person name="Baker S."/>
            <person name="Barry K."/>
            <person name="Bills G."/>
            <person name="Bluhm B."/>
            <person name="Cannon C."/>
            <person name="Castanera R."/>
            <person name="Culley D."/>
            <person name="Daum C."/>
            <person name="Ezra D."/>
            <person name="Gonzalez J."/>
            <person name="Henrissat B."/>
            <person name="Kuo A."/>
            <person name="Liang C."/>
            <person name="Lipzen A."/>
            <person name="Lutzoni F."/>
            <person name="Magnuson J."/>
            <person name="Mondo S."/>
            <person name="Nolan M."/>
            <person name="Ohm R."/>
            <person name="Pangilinan J."/>
            <person name="Park H.-J."/>
            <person name="Ramirez L."/>
            <person name="Alfaro M."/>
            <person name="Sun H."/>
            <person name="Tritt A."/>
            <person name="Yoshinaga Y."/>
            <person name="Zwiers L.-H."/>
            <person name="Turgeon B."/>
            <person name="Goodwin S."/>
            <person name="Spatafora J."/>
            <person name="Crous P."/>
            <person name="Grigoriev I."/>
        </authorList>
    </citation>
    <scope>NUCLEOTIDE SEQUENCE</scope>
    <source>
        <strain evidence="11">CBS 675.92</strain>
    </source>
</reference>